<name>A0A2M7R657_9BACT</name>
<accession>A0A2M7R657</accession>
<dbReference type="EMBL" id="PFLW01000076">
    <property type="protein sequence ID" value="PIY88621.1"/>
    <property type="molecule type" value="Genomic_DNA"/>
</dbReference>
<evidence type="ECO:0000313" key="2">
    <source>
        <dbReference type="Proteomes" id="UP000230767"/>
    </source>
</evidence>
<reference evidence="2" key="1">
    <citation type="submission" date="2017-09" db="EMBL/GenBank/DDBJ databases">
        <title>Depth-based differentiation of microbial function through sediment-hosted aquifers and enrichment of novel symbionts in the deep terrestrial subsurface.</title>
        <authorList>
            <person name="Probst A.J."/>
            <person name="Ladd B."/>
            <person name="Jarett J.K."/>
            <person name="Geller-Mcgrath D.E."/>
            <person name="Sieber C.M.K."/>
            <person name="Emerson J.B."/>
            <person name="Anantharaman K."/>
            <person name="Thomas B.C."/>
            <person name="Malmstrom R."/>
            <person name="Stieglmeier M."/>
            <person name="Klingl A."/>
            <person name="Woyke T."/>
            <person name="Ryan C.M."/>
            <person name="Banfield J.F."/>
        </authorList>
    </citation>
    <scope>NUCLEOTIDE SEQUENCE [LARGE SCALE GENOMIC DNA]</scope>
</reference>
<dbReference type="Pfam" id="PF01116">
    <property type="entry name" value="F_bP_aldolase"/>
    <property type="match status" value="1"/>
</dbReference>
<gene>
    <name evidence="1" type="ORF">COY73_03215</name>
</gene>
<dbReference type="GO" id="GO:0005975">
    <property type="term" value="P:carbohydrate metabolic process"/>
    <property type="evidence" value="ECO:0007669"/>
    <property type="project" value="InterPro"/>
</dbReference>
<organism evidence="1 2">
    <name type="scientific">Candidatus Nealsonbacteria bacterium CG_4_10_14_0_8_um_filter_37_14</name>
    <dbReference type="NCBI Taxonomy" id="1974684"/>
    <lineage>
        <taxon>Bacteria</taxon>
        <taxon>Candidatus Nealsoniibacteriota</taxon>
    </lineage>
</organism>
<comment type="caution">
    <text evidence="1">The sequence shown here is derived from an EMBL/GenBank/DDBJ whole genome shotgun (WGS) entry which is preliminary data.</text>
</comment>
<dbReference type="SUPFAM" id="SSF51569">
    <property type="entry name" value="Aldolase"/>
    <property type="match status" value="1"/>
</dbReference>
<dbReference type="GO" id="GO:0008270">
    <property type="term" value="F:zinc ion binding"/>
    <property type="evidence" value="ECO:0007669"/>
    <property type="project" value="InterPro"/>
</dbReference>
<dbReference type="GO" id="GO:0016832">
    <property type="term" value="F:aldehyde-lyase activity"/>
    <property type="evidence" value="ECO:0007669"/>
    <property type="project" value="InterPro"/>
</dbReference>
<protein>
    <submittedName>
        <fullName evidence="1">Aldolase</fullName>
    </submittedName>
</protein>
<dbReference type="Gene3D" id="3.20.20.70">
    <property type="entry name" value="Aldolase class I"/>
    <property type="match status" value="1"/>
</dbReference>
<proteinExistence type="predicted"/>
<dbReference type="InterPro" id="IPR013785">
    <property type="entry name" value="Aldolase_TIM"/>
</dbReference>
<dbReference type="Proteomes" id="UP000230767">
    <property type="component" value="Unassembled WGS sequence"/>
</dbReference>
<dbReference type="AlphaFoldDB" id="A0A2M7R657"/>
<dbReference type="InterPro" id="IPR000771">
    <property type="entry name" value="FBA_II"/>
</dbReference>
<sequence length="440" mass="49689">MENDIEKLVYQVIFKKSKRAEKEIRKRAKVQGIKLTSTQKLYEAKVQNKWSGFFTVPAINIRTLTFDTARAVLRQAIKQRVGAFVFELARSEIDYTDQPMSEYVPVILAAAIKEGFKGYLFFQGDHFQVKAEKFFSEKKSQEIEALKKLIKDSIEAGVYNIDIDSSTLVRLDKEDLPEQQKFNYELTAQLTSFIRSLEPRGITISVGGEVGEIGGKNSTPEDLRVFMEGYNRELAKLGDIHPHTITRTGAGGTKMRGMPSFGVGVKGLIKIAVQTGATHGGIVGPSGKLIKADVDFETLKKLSSRALKYGMAGAVQHGASTLSEEYFDKFPETGAVEIHLATAFQNIVLDSPYFPKDLKEKIYNWLIQEQVFEKKLDQTEEQFIYKTRKKALGPFKKEILKIPQKNIDKISEELEKKFVLLFQKLGVADTLEIVNKFYSK</sequence>
<evidence type="ECO:0000313" key="1">
    <source>
        <dbReference type="EMBL" id="PIY88621.1"/>
    </source>
</evidence>